<sequence>MTEPTLFELSSPGRRGVRFPEPDVPKSALPEGFVRKDLPLPELAEVDVVRHFVRLSQKNYAVDYGLYPLGSCTMKYNPKINEDAARLPGFALAHPLQPIDTVQGSLALMYELQELLKEITGMGAVSLQPAAGAHGELTGVLIIRAYHQSRGDTKRTKILIPDSAHGTNPASSAMSGYEVVQLPSDKRGNVDLEALKAACDETVAGLMLTNPNTLGLFEENVLEVTRVVHEAGGLVYGDGANLNALLGIARPGDMGFDILHLNLHKTFSTPHGGGGPGSGPVAVTETLAEFLPGPIVTILEEGSEEVPPLYGFKMPNRSIGRVKAFHGHFGMMVRAYTYILMHGAEGLRKVAEHAVLNANYLLARLRHVYHIPYDRICKHEFVAEGIWDDAPGVHALDIAKRLIDYDFHPPTNYFPLIVREALMIEPTETESKQTLDKFADALIKIAEEAHTQPELLKSAPHHTPVGRLDEVKAAKELVLCCWFPEKESQAA</sequence>
<dbReference type="InterPro" id="IPR020581">
    <property type="entry name" value="GDC_P"/>
</dbReference>
<keyword evidence="3 5" id="KW-0560">Oxidoreductase</keyword>
<dbReference type="GO" id="GO:0005960">
    <property type="term" value="C:glycine cleavage complex"/>
    <property type="evidence" value="ECO:0007669"/>
    <property type="project" value="TreeGrafter"/>
</dbReference>
<dbReference type="Proteomes" id="UP000050544">
    <property type="component" value="Unassembled WGS sequence"/>
</dbReference>
<dbReference type="FunFam" id="3.90.1150.10:FF:000014">
    <property type="entry name" value="Probable glycine dehydrogenase (decarboxylating) subunit 2"/>
    <property type="match status" value="1"/>
</dbReference>
<dbReference type="InterPro" id="IPR023012">
    <property type="entry name" value="GcvPB"/>
</dbReference>
<evidence type="ECO:0000313" key="7">
    <source>
        <dbReference type="EMBL" id="KPL83224.1"/>
    </source>
</evidence>
<dbReference type="GO" id="GO:0005829">
    <property type="term" value="C:cytosol"/>
    <property type="evidence" value="ECO:0007669"/>
    <property type="project" value="TreeGrafter"/>
</dbReference>
<dbReference type="EC" id="1.4.4.2" evidence="5"/>
<dbReference type="InterPro" id="IPR049316">
    <property type="entry name" value="GDC-P_C"/>
</dbReference>
<protein>
    <recommendedName>
        <fullName evidence="5">Probable glycine dehydrogenase (decarboxylating) subunit 2</fullName>
        <ecNumber evidence="5">1.4.4.2</ecNumber>
    </recommendedName>
    <alternativeName>
        <fullName evidence="5">Glycine cleavage system P-protein subunit 2</fullName>
    </alternativeName>
    <alternativeName>
        <fullName evidence="5">Glycine decarboxylase subunit 2</fullName>
    </alternativeName>
    <alternativeName>
        <fullName evidence="5">Glycine dehydrogenase (aminomethyl-transferring) subunit 2</fullName>
    </alternativeName>
</protein>
<keyword evidence="2 5" id="KW-0663">Pyridoxal phosphate</keyword>
<dbReference type="Gene3D" id="6.20.440.10">
    <property type="match status" value="1"/>
</dbReference>
<gene>
    <name evidence="5" type="primary">gcvPB</name>
    <name evidence="7" type="ORF">SE15_08250</name>
</gene>
<evidence type="ECO:0000256" key="1">
    <source>
        <dbReference type="ARBA" id="ARBA00003788"/>
    </source>
</evidence>
<organism evidence="7 8">
    <name type="scientific">Thermanaerothrix daxensis</name>
    <dbReference type="NCBI Taxonomy" id="869279"/>
    <lineage>
        <taxon>Bacteria</taxon>
        <taxon>Bacillati</taxon>
        <taxon>Chloroflexota</taxon>
        <taxon>Anaerolineae</taxon>
        <taxon>Anaerolineales</taxon>
        <taxon>Anaerolineaceae</taxon>
        <taxon>Thermanaerothrix</taxon>
    </lineage>
</organism>
<dbReference type="PANTHER" id="PTHR11773">
    <property type="entry name" value="GLYCINE DEHYDROGENASE, DECARBOXYLATING"/>
    <property type="match status" value="1"/>
</dbReference>
<dbReference type="Gene3D" id="3.90.1150.10">
    <property type="entry name" value="Aspartate Aminotransferase, domain 1"/>
    <property type="match status" value="1"/>
</dbReference>
<accession>A0A0P6Y2E6</accession>
<dbReference type="InterPro" id="IPR015424">
    <property type="entry name" value="PyrdxlP-dep_Trfase"/>
</dbReference>
<dbReference type="SUPFAM" id="SSF53383">
    <property type="entry name" value="PLP-dependent transferases"/>
    <property type="match status" value="1"/>
</dbReference>
<feature type="modified residue" description="N6-(pyridoxal phosphate)lysine" evidence="5">
    <location>
        <position position="265"/>
    </location>
</feature>
<dbReference type="GO" id="GO:0019464">
    <property type="term" value="P:glycine decarboxylation via glycine cleavage system"/>
    <property type="evidence" value="ECO:0007669"/>
    <property type="project" value="UniProtKB-UniRule"/>
</dbReference>
<evidence type="ECO:0000256" key="5">
    <source>
        <dbReference type="HAMAP-Rule" id="MF_00713"/>
    </source>
</evidence>
<evidence type="ECO:0000256" key="2">
    <source>
        <dbReference type="ARBA" id="ARBA00022898"/>
    </source>
</evidence>
<comment type="cofactor">
    <cofactor evidence="5">
        <name>pyridoxal 5'-phosphate</name>
        <dbReference type="ChEBI" id="CHEBI:597326"/>
    </cofactor>
</comment>
<dbReference type="EMBL" id="LGKO01000004">
    <property type="protein sequence ID" value="KPL83224.1"/>
    <property type="molecule type" value="Genomic_DNA"/>
</dbReference>
<dbReference type="GO" id="GO:0016594">
    <property type="term" value="F:glycine binding"/>
    <property type="evidence" value="ECO:0007669"/>
    <property type="project" value="TreeGrafter"/>
</dbReference>
<dbReference type="FunFam" id="3.40.640.10:FF:000224">
    <property type="entry name" value="Probable glycine dehydrogenase (decarboxylating) subunit 2"/>
    <property type="match status" value="1"/>
</dbReference>
<dbReference type="OrthoDB" id="9801272at2"/>
<dbReference type="CDD" id="cd00613">
    <property type="entry name" value="GDC-P"/>
    <property type="match status" value="1"/>
</dbReference>
<dbReference type="PANTHER" id="PTHR11773:SF1">
    <property type="entry name" value="GLYCINE DEHYDROGENASE (DECARBOXYLATING), MITOCHONDRIAL"/>
    <property type="match status" value="1"/>
</dbReference>
<comment type="caution">
    <text evidence="7">The sequence shown here is derived from an EMBL/GenBank/DDBJ whole genome shotgun (WGS) entry which is preliminary data.</text>
</comment>
<keyword evidence="8" id="KW-1185">Reference proteome</keyword>
<dbReference type="InterPro" id="IPR015422">
    <property type="entry name" value="PyrdxlP-dep_Trfase_small"/>
</dbReference>
<dbReference type="NCBIfam" id="NF003346">
    <property type="entry name" value="PRK04366.1"/>
    <property type="match status" value="1"/>
</dbReference>
<comment type="function">
    <text evidence="1 5">The glycine cleavage system catalyzes the degradation of glycine. The P protein binds the alpha-amino group of glycine through its pyridoxal phosphate cofactor; CO(2) is released and the remaining methylamine moiety is then transferred to the lipoamide cofactor of the H protein.</text>
</comment>
<dbReference type="Pfam" id="PF21478">
    <property type="entry name" value="GcvP2_C"/>
    <property type="match status" value="1"/>
</dbReference>
<evidence type="ECO:0000313" key="8">
    <source>
        <dbReference type="Proteomes" id="UP000050544"/>
    </source>
</evidence>
<name>A0A0P6Y2E6_9CHLR</name>
<comment type="subunit">
    <text evidence="5">The glycine cleavage system is composed of four proteins: P, T, L and H. In this organism, the P 'protein' is a heterodimer of two subunits.</text>
</comment>
<comment type="catalytic activity">
    <reaction evidence="4 5">
        <text>N(6)-[(R)-lipoyl]-L-lysyl-[glycine-cleavage complex H protein] + glycine + H(+) = N(6)-[(R)-S(8)-aminomethyldihydrolipoyl]-L-lysyl-[glycine-cleavage complex H protein] + CO2</text>
        <dbReference type="Rhea" id="RHEA:24304"/>
        <dbReference type="Rhea" id="RHEA-COMP:10494"/>
        <dbReference type="Rhea" id="RHEA-COMP:10495"/>
        <dbReference type="ChEBI" id="CHEBI:15378"/>
        <dbReference type="ChEBI" id="CHEBI:16526"/>
        <dbReference type="ChEBI" id="CHEBI:57305"/>
        <dbReference type="ChEBI" id="CHEBI:83099"/>
        <dbReference type="ChEBI" id="CHEBI:83143"/>
        <dbReference type="EC" id="1.4.4.2"/>
    </reaction>
</comment>
<dbReference type="InterPro" id="IPR015421">
    <property type="entry name" value="PyrdxlP-dep_Trfase_major"/>
</dbReference>
<evidence type="ECO:0000259" key="6">
    <source>
        <dbReference type="Pfam" id="PF21478"/>
    </source>
</evidence>
<evidence type="ECO:0000256" key="3">
    <source>
        <dbReference type="ARBA" id="ARBA00023002"/>
    </source>
</evidence>
<dbReference type="PATRIC" id="fig|869279.4.peg.2379"/>
<dbReference type="GO" id="GO:0030170">
    <property type="term" value="F:pyridoxal phosphate binding"/>
    <property type="evidence" value="ECO:0007669"/>
    <property type="project" value="TreeGrafter"/>
</dbReference>
<reference evidence="7 8" key="1">
    <citation type="submission" date="2015-07" db="EMBL/GenBank/DDBJ databases">
        <title>Whole genome sequence of Thermanaerothrix daxensis DSM 23592.</title>
        <authorList>
            <person name="Hemp J."/>
            <person name="Ward L.M."/>
            <person name="Pace L.A."/>
            <person name="Fischer W.W."/>
        </authorList>
    </citation>
    <scope>NUCLEOTIDE SEQUENCE [LARGE SCALE GENOMIC DNA]</scope>
    <source>
        <strain evidence="7 8">GNS-1</strain>
    </source>
</reference>
<feature type="domain" description="Glycine dehydrogenase C-terminal" evidence="6">
    <location>
        <begin position="351"/>
        <end position="451"/>
    </location>
</feature>
<dbReference type="STRING" id="869279.SE15_08250"/>
<dbReference type="HAMAP" id="MF_00713">
    <property type="entry name" value="GcvPB"/>
    <property type="match status" value="1"/>
</dbReference>
<dbReference type="GO" id="GO:0004375">
    <property type="term" value="F:glycine dehydrogenase (decarboxylating) activity"/>
    <property type="evidence" value="ECO:0007669"/>
    <property type="project" value="UniProtKB-EC"/>
</dbReference>
<evidence type="ECO:0000256" key="4">
    <source>
        <dbReference type="ARBA" id="ARBA00049026"/>
    </source>
</evidence>
<dbReference type="AlphaFoldDB" id="A0A0P6Y2E6"/>
<comment type="similarity">
    <text evidence="5">Belongs to the GcvP family. C-terminal subunit subfamily.</text>
</comment>
<dbReference type="Gene3D" id="3.40.640.10">
    <property type="entry name" value="Type I PLP-dependent aspartate aminotransferase-like (Major domain)"/>
    <property type="match status" value="1"/>
</dbReference>
<dbReference type="RefSeq" id="WP_054521635.1">
    <property type="nucleotide sequence ID" value="NZ_LGKO01000004.1"/>
</dbReference>
<proteinExistence type="inferred from homology"/>